<protein>
    <recommendedName>
        <fullName evidence="1">PDZ domain-containing protein</fullName>
    </recommendedName>
</protein>
<gene>
    <name evidence="2" type="ORF">FisN_23Lh225</name>
</gene>
<dbReference type="AlphaFoldDB" id="A0A1Z5JRX2"/>
<dbReference type="Gene3D" id="2.30.42.10">
    <property type="match status" value="1"/>
</dbReference>
<reference evidence="2 3" key="1">
    <citation type="journal article" date="2015" name="Plant Cell">
        <title>Oil accumulation by the oleaginous diatom Fistulifera solaris as revealed by the genome and transcriptome.</title>
        <authorList>
            <person name="Tanaka T."/>
            <person name="Maeda Y."/>
            <person name="Veluchamy A."/>
            <person name="Tanaka M."/>
            <person name="Abida H."/>
            <person name="Marechal E."/>
            <person name="Bowler C."/>
            <person name="Muto M."/>
            <person name="Sunaga Y."/>
            <person name="Tanaka M."/>
            <person name="Yoshino T."/>
            <person name="Taniguchi T."/>
            <person name="Fukuda Y."/>
            <person name="Nemoto M."/>
            <person name="Matsumoto M."/>
            <person name="Wong P.S."/>
            <person name="Aburatani S."/>
            <person name="Fujibuchi W."/>
        </authorList>
    </citation>
    <scope>NUCLEOTIDE SEQUENCE [LARGE SCALE GENOMIC DNA]</scope>
    <source>
        <strain evidence="2 3">JPCC DA0580</strain>
    </source>
</reference>
<sequence length="369" mass="40225">MDKFLDRFKPKQNKSNNGNLLGSLFGGNNTFAGQGYSLGGSHGGEIISIELSDAGPLGIKIEKRPNAAAIVNMVVEGSQAEKAGIQRGDVLCFAGTAGKEEIMYDEFLSLARSCERPLAFEVRRIKTKRAPKDNEQMSADSYARKQAMIAAAEAREKAHKKMMKPIRKIDSKVSEASSTIANDIQRPLSEEAKQAIAAAKSQEEKLAAELGYNPYETNKMNAGQARNATVALNHGSMHAKESDEPSQTPLVSTNRPSEQFQQAFESVVTGNDHANVVKSFVILKKLIVNATTKGQLDNEDSSKFRRIRLDNPKINEAVVQTEGALDLLLSVDFQLAEDDGTSLLVYPPGNTGPVWLLQALEQLEQYAKS</sequence>
<dbReference type="Proteomes" id="UP000198406">
    <property type="component" value="Unassembled WGS sequence"/>
</dbReference>
<dbReference type="InParanoid" id="A0A1Z5JRX2"/>
<dbReference type="InterPro" id="IPR018997">
    <property type="entry name" value="PUB_domain"/>
</dbReference>
<keyword evidence="3" id="KW-1185">Reference proteome</keyword>
<dbReference type="InterPro" id="IPR001478">
    <property type="entry name" value="PDZ"/>
</dbReference>
<dbReference type="EMBL" id="BDSP01000108">
    <property type="protein sequence ID" value="GAX16646.1"/>
    <property type="molecule type" value="Genomic_DNA"/>
</dbReference>
<evidence type="ECO:0000313" key="2">
    <source>
        <dbReference type="EMBL" id="GAX16646.1"/>
    </source>
</evidence>
<dbReference type="InterPro" id="IPR036034">
    <property type="entry name" value="PDZ_sf"/>
</dbReference>
<dbReference type="SUPFAM" id="SSF143503">
    <property type="entry name" value="PUG domain-like"/>
    <property type="match status" value="1"/>
</dbReference>
<proteinExistence type="predicted"/>
<dbReference type="PROSITE" id="PS50106">
    <property type="entry name" value="PDZ"/>
    <property type="match status" value="1"/>
</dbReference>
<name>A0A1Z5JRX2_FISSO</name>
<evidence type="ECO:0000313" key="3">
    <source>
        <dbReference type="Proteomes" id="UP000198406"/>
    </source>
</evidence>
<organism evidence="2 3">
    <name type="scientific">Fistulifera solaris</name>
    <name type="common">Oleaginous diatom</name>
    <dbReference type="NCBI Taxonomy" id="1519565"/>
    <lineage>
        <taxon>Eukaryota</taxon>
        <taxon>Sar</taxon>
        <taxon>Stramenopiles</taxon>
        <taxon>Ochrophyta</taxon>
        <taxon>Bacillariophyta</taxon>
        <taxon>Bacillariophyceae</taxon>
        <taxon>Bacillariophycidae</taxon>
        <taxon>Naviculales</taxon>
        <taxon>Naviculaceae</taxon>
        <taxon>Fistulifera</taxon>
    </lineage>
</organism>
<comment type="caution">
    <text evidence="2">The sequence shown here is derived from an EMBL/GenBank/DDBJ whole genome shotgun (WGS) entry which is preliminary data.</text>
</comment>
<dbReference type="SUPFAM" id="SSF50156">
    <property type="entry name" value="PDZ domain-like"/>
    <property type="match status" value="1"/>
</dbReference>
<accession>A0A1Z5JRX2</accession>
<dbReference type="Gene3D" id="1.20.58.2190">
    <property type="match status" value="1"/>
</dbReference>
<evidence type="ECO:0000259" key="1">
    <source>
        <dbReference type="PROSITE" id="PS50106"/>
    </source>
</evidence>
<dbReference type="SMART" id="SM00228">
    <property type="entry name" value="PDZ"/>
    <property type="match status" value="1"/>
</dbReference>
<dbReference type="CDD" id="cd09212">
    <property type="entry name" value="PUB"/>
    <property type="match status" value="1"/>
</dbReference>
<feature type="domain" description="PDZ" evidence="1">
    <location>
        <begin position="46"/>
        <end position="126"/>
    </location>
</feature>
<dbReference type="Pfam" id="PF09409">
    <property type="entry name" value="PUB"/>
    <property type="match status" value="1"/>
</dbReference>
<dbReference type="OrthoDB" id="336240at2759"/>
<dbReference type="InterPro" id="IPR036339">
    <property type="entry name" value="PUB-like_dom_sf"/>
</dbReference>